<evidence type="ECO:0000313" key="2">
    <source>
        <dbReference type="EMBL" id="KAK7270037.1"/>
    </source>
</evidence>
<proteinExistence type="predicted"/>
<reference evidence="2 3" key="1">
    <citation type="submission" date="2024-01" db="EMBL/GenBank/DDBJ databases">
        <title>The genomes of 5 underutilized Papilionoideae crops provide insights into root nodulation and disease resistanc.</title>
        <authorList>
            <person name="Yuan L."/>
        </authorList>
    </citation>
    <scope>NUCLEOTIDE SEQUENCE [LARGE SCALE GENOMIC DNA]</scope>
    <source>
        <strain evidence="2">ZHUSHIDOU_FW_LH</strain>
        <tissue evidence="2">Leaf</tissue>
    </source>
</reference>
<accession>A0AAN9I8C0</accession>
<keyword evidence="1" id="KW-0812">Transmembrane</keyword>
<dbReference type="EMBL" id="JAYWIO010000004">
    <property type="protein sequence ID" value="KAK7270037.1"/>
    <property type="molecule type" value="Genomic_DNA"/>
</dbReference>
<evidence type="ECO:0000313" key="3">
    <source>
        <dbReference type="Proteomes" id="UP001372338"/>
    </source>
</evidence>
<keyword evidence="1" id="KW-1133">Transmembrane helix</keyword>
<evidence type="ECO:0000256" key="1">
    <source>
        <dbReference type="SAM" id="Phobius"/>
    </source>
</evidence>
<name>A0AAN9I8C0_CROPI</name>
<protein>
    <submittedName>
        <fullName evidence="2">Uncharacterized protein</fullName>
    </submittedName>
</protein>
<keyword evidence="1" id="KW-0472">Membrane</keyword>
<gene>
    <name evidence="2" type="ORF">RIF29_22904</name>
</gene>
<comment type="caution">
    <text evidence="2">The sequence shown here is derived from an EMBL/GenBank/DDBJ whole genome shotgun (WGS) entry which is preliminary data.</text>
</comment>
<dbReference type="Proteomes" id="UP001372338">
    <property type="component" value="Unassembled WGS sequence"/>
</dbReference>
<organism evidence="2 3">
    <name type="scientific">Crotalaria pallida</name>
    <name type="common">Smooth rattlebox</name>
    <name type="synonym">Crotalaria striata</name>
    <dbReference type="NCBI Taxonomy" id="3830"/>
    <lineage>
        <taxon>Eukaryota</taxon>
        <taxon>Viridiplantae</taxon>
        <taxon>Streptophyta</taxon>
        <taxon>Embryophyta</taxon>
        <taxon>Tracheophyta</taxon>
        <taxon>Spermatophyta</taxon>
        <taxon>Magnoliopsida</taxon>
        <taxon>eudicotyledons</taxon>
        <taxon>Gunneridae</taxon>
        <taxon>Pentapetalae</taxon>
        <taxon>rosids</taxon>
        <taxon>fabids</taxon>
        <taxon>Fabales</taxon>
        <taxon>Fabaceae</taxon>
        <taxon>Papilionoideae</taxon>
        <taxon>50 kb inversion clade</taxon>
        <taxon>genistoids sensu lato</taxon>
        <taxon>core genistoids</taxon>
        <taxon>Crotalarieae</taxon>
        <taxon>Crotalaria</taxon>
    </lineage>
</organism>
<dbReference type="AlphaFoldDB" id="A0AAN9I8C0"/>
<keyword evidence="3" id="KW-1185">Reference proteome</keyword>
<feature type="transmembrane region" description="Helical" evidence="1">
    <location>
        <begin position="50"/>
        <end position="73"/>
    </location>
</feature>
<sequence>MHCLSRHFCFQLYNFNLFLLLEAKHKTIHTLIYPYFILLTRILDTKSLPYYYYFFLQSCIFLLFSFSSSVSYLDQFVHNSSVCGAAA</sequence>